<evidence type="ECO:0000256" key="2">
    <source>
        <dbReference type="ARBA" id="ARBA00022598"/>
    </source>
</evidence>
<evidence type="ECO:0000256" key="1">
    <source>
        <dbReference type="ARBA" id="ARBA00009934"/>
    </source>
</evidence>
<keyword evidence="6" id="KW-1185">Reference proteome</keyword>
<dbReference type="FunFam" id="3.40.50.880:FF:000082">
    <property type="entry name" value="Biotin:apoprotein ligase"/>
    <property type="match status" value="1"/>
</dbReference>
<dbReference type="Pfam" id="PF09825">
    <property type="entry name" value="BPL_N"/>
    <property type="match status" value="1"/>
</dbReference>
<dbReference type="AlphaFoldDB" id="H0GDD4"/>
<keyword evidence="3" id="KW-0472">Membrane</keyword>
<comment type="similarity">
    <text evidence="1">Belongs to the biotin--protein ligase family.</text>
</comment>
<dbReference type="SUPFAM" id="SSF52317">
    <property type="entry name" value="Class I glutamine amidotransferase-like"/>
    <property type="match status" value="1"/>
</dbReference>
<dbReference type="Pfam" id="PF02237">
    <property type="entry name" value="BPL_C"/>
    <property type="match status" value="1"/>
</dbReference>
<protein>
    <submittedName>
        <fullName evidence="5">Bpl1p</fullName>
    </submittedName>
</protein>
<dbReference type="SUPFAM" id="SSF55681">
    <property type="entry name" value="Class II aaRS and biotin synthetases"/>
    <property type="match status" value="1"/>
</dbReference>
<dbReference type="InterPro" id="IPR019197">
    <property type="entry name" value="Biotin-prot_ligase_N"/>
</dbReference>
<keyword evidence="3" id="KW-1133">Transmembrane helix</keyword>
<dbReference type="EMBL" id="AGVY01000011">
    <property type="protein sequence ID" value="EHN08205.1"/>
    <property type="molecule type" value="Genomic_DNA"/>
</dbReference>
<dbReference type="InterPro" id="IPR029062">
    <property type="entry name" value="Class_I_gatase-like"/>
</dbReference>
<reference evidence="5 6" key="1">
    <citation type="journal article" date="2012" name="FEMS Yeast Res.">
        <title>The genome sequence of the wine yeast VIN7 reveals an allotriploid hybrid genome with Saccharomyces cerevisiae and Saccharomyces kudriavzevii origins.</title>
        <authorList>
            <person name="Borneman A.R."/>
            <person name="Desany B.A."/>
            <person name="Riches D."/>
            <person name="Affourtit J.P."/>
            <person name="Forgan A.H."/>
            <person name="Pretorius I.S."/>
            <person name="Egholm M."/>
            <person name="Chambers P.J."/>
        </authorList>
    </citation>
    <scope>NUCLEOTIDE SEQUENCE [LARGE SCALE GENOMIC DNA]</scope>
    <source>
        <strain evidence="5 6">VIN7</strain>
    </source>
</reference>
<dbReference type="InterPro" id="IPR003142">
    <property type="entry name" value="BPL_C"/>
</dbReference>
<comment type="caution">
    <text evidence="5">The sequence shown here is derived from an EMBL/GenBank/DDBJ whole genome shotgun (WGS) entry which is preliminary data.</text>
</comment>
<dbReference type="OrthoDB" id="10250105at2759"/>
<gene>
    <name evidence="5" type="ORF">VIN7_0619</name>
</gene>
<evidence type="ECO:0000256" key="3">
    <source>
        <dbReference type="SAM" id="Phobius"/>
    </source>
</evidence>
<evidence type="ECO:0000313" key="6">
    <source>
        <dbReference type="Proteomes" id="UP000009009"/>
    </source>
</evidence>
<dbReference type="PROSITE" id="PS51733">
    <property type="entry name" value="BPL_LPL_CATALYTIC"/>
    <property type="match status" value="1"/>
</dbReference>
<dbReference type="GO" id="GO:0005737">
    <property type="term" value="C:cytoplasm"/>
    <property type="evidence" value="ECO:0007669"/>
    <property type="project" value="TreeGrafter"/>
</dbReference>
<dbReference type="CDD" id="cd03144">
    <property type="entry name" value="GATase1_ScBLP_like"/>
    <property type="match status" value="1"/>
</dbReference>
<dbReference type="HOGENOM" id="CLU_006150_1_1_1"/>
<keyword evidence="2" id="KW-0436">Ligase</keyword>
<name>H0GDD4_SACCK</name>
<dbReference type="InterPro" id="IPR004143">
    <property type="entry name" value="BPL_LPL_catalytic"/>
</dbReference>
<evidence type="ECO:0000313" key="5">
    <source>
        <dbReference type="EMBL" id="EHN08205.1"/>
    </source>
</evidence>
<evidence type="ECO:0000259" key="4">
    <source>
        <dbReference type="PROSITE" id="PS51733"/>
    </source>
</evidence>
<dbReference type="Pfam" id="PF03099">
    <property type="entry name" value="BPL_LplA_LipB"/>
    <property type="match status" value="1"/>
</dbReference>
<dbReference type="CDD" id="cd16442">
    <property type="entry name" value="BPL"/>
    <property type="match status" value="1"/>
</dbReference>
<dbReference type="Gene3D" id="3.30.930.10">
    <property type="entry name" value="Bira Bifunctional Protein, Domain 2"/>
    <property type="match status" value="1"/>
</dbReference>
<dbReference type="Proteomes" id="UP000009009">
    <property type="component" value="Unassembled WGS sequence"/>
</dbReference>
<dbReference type="Gene3D" id="3.40.50.880">
    <property type="match status" value="1"/>
</dbReference>
<dbReference type="PANTHER" id="PTHR12835:SF5">
    <property type="entry name" value="BIOTIN--PROTEIN LIGASE"/>
    <property type="match status" value="1"/>
</dbReference>
<feature type="transmembrane region" description="Helical" evidence="3">
    <location>
        <begin position="28"/>
        <end position="45"/>
    </location>
</feature>
<proteinExistence type="inferred from homology"/>
<sequence>MLEIPELRTWLFLPVIVCQTLGKRTYKYILLSFSLRLVFFFAVIYCSQKLFGIQKCKVFTGCYRFRVPIKKILERSYQYYPISTNMNVLVYNGPGTTPGSVKHAVESLRDFLEPYYAVSTVNVKVLQTEPWMSKTSAVVFPGGADLPYVQACQPIISRLKHFVSKQGGVFIGFCAGGYFGTSRVEFAQGDPTMEVSGSRDLRFFPGTSRGPAYNGFQYNSEAGARAVKLNLPDGSQFSTYFNGGAVFVDADKFDNVEILATYAEHPDVPSSDSGKGQSENPAAVVLCTVGRGKVLLTGPHPEFNVRFMRKSTDKHFLETVVENLKAQEIMRLKFMRTILTKTGLNCNNDFNYVRAPNLTPLFMASAPNKRNYLQEMENNLAHHGMHANNVELCSELNAETDSFQFYRGYRASYDAASSSLLHKEPDEVPKTIIFPGVDEDIPPFQYTPNFDMKEYFKYLNVQNTIGSLLLYGEVVTSTSTILNNNKSLLSSIPESTLLHVGTIQVSGRGRGGNTWINPKGVCASTAVVTMPLQSPVTNRNISVVFVQYLSMLAYCKAILSYAPGFSDIPVRIKWPNDLYALSPTYYKRKNLQLVNTGFEHTKLPLGDIEPAYLKISGLLVNTHFINNKYCLLLGCGINLTSDGPTTSLQTWIDILNEERQQLHLDLLPAIKAEKLQALYMNNLEVILKQFINYGAAEILPSYYELWLHSNQIVTLPDHGNTQAMITGITEDYGLLIAKELVSGSSTQFTGNVYNLQPDGNTFDIFKSLIAKKVQS</sequence>
<organism evidence="5 6">
    <name type="scientific">Saccharomyces cerevisiae x Saccharomyces kudriavzevii (strain VIN7)</name>
    <name type="common">Yeast</name>
    <dbReference type="NCBI Taxonomy" id="1095631"/>
    <lineage>
        <taxon>Eukaryota</taxon>
        <taxon>Fungi</taxon>
        <taxon>Dikarya</taxon>
        <taxon>Ascomycota</taxon>
        <taxon>Saccharomycotina</taxon>
        <taxon>Saccharomycetes</taxon>
        <taxon>Saccharomycetales</taxon>
        <taxon>Saccharomycetaceae</taxon>
        <taxon>Saccharomyces</taxon>
    </lineage>
</organism>
<dbReference type="PhylomeDB" id="H0GDD4"/>
<dbReference type="PANTHER" id="PTHR12835">
    <property type="entry name" value="BIOTIN PROTEIN LIGASE"/>
    <property type="match status" value="1"/>
</dbReference>
<feature type="domain" description="BPL/LPL catalytic" evidence="4">
    <location>
        <begin position="454"/>
        <end position="691"/>
    </location>
</feature>
<dbReference type="GO" id="GO:0004077">
    <property type="term" value="F:biotin--[biotin carboxyl-carrier protein] ligase activity"/>
    <property type="evidence" value="ECO:0007669"/>
    <property type="project" value="InterPro"/>
</dbReference>
<dbReference type="InterPro" id="IPR004408">
    <property type="entry name" value="Biotin_CoA_COase_ligase"/>
</dbReference>
<keyword evidence="3" id="KW-0812">Transmembrane</keyword>
<dbReference type="InterPro" id="IPR045864">
    <property type="entry name" value="aa-tRNA-synth_II/BPL/LPL"/>
</dbReference>
<accession>H0GDD4</accession>